<dbReference type="KEGG" id="vg:60325624"/>
<protein>
    <recommendedName>
        <fullName evidence="3">Lipoprotein</fullName>
    </recommendedName>
</protein>
<dbReference type="RefSeq" id="YP_009954137.1">
    <property type="nucleotide sequence ID" value="NC_051629.1"/>
</dbReference>
<evidence type="ECO:0000313" key="2">
    <source>
        <dbReference type="Proteomes" id="UP000326803"/>
    </source>
</evidence>
<evidence type="ECO:0000313" key="1">
    <source>
        <dbReference type="EMBL" id="QFG09441.1"/>
    </source>
</evidence>
<sequence length="112" mass="11997">MIRRIAAAAAAVVIALGTAGCATSEQQWRTGCEVQAKDILLGGSDGNTTRTKRLTTSCGSFNVEDAIEVGHFNSWDLWTQLQVGQRYDLFTGGPRIGWLSAFPVVLEVKPAA</sequence>
<name>A0A5J6TEZ8_9CAUD</name>
<dbReference type="GeneID" id="60325624"/>
<accession>A0A5J6TEZ8</accession>
<keyword evidence="2" id="KW-1185">Reference proteome</keyword>
<organism evidence="1 2">
    <name type="scientific">Mycobacterium phage Yuna</name>
    <dbReference type="NCBI Taxonomy" id="2599885"/>
    <lineage>
        <taxon>Viruses</taxon>
        <taxon>Duplodnaviria</taxon>
        <taxon>Heunggongvirae</taxon>
        <taxon>Uroviricota</taxon>
        <taxon>Caudoviricetes</taxon>
        <taxon>Weiservirinae</taxon>
        <taxon>Anayavirus</taxon>
        <taxon>Anayavirus yuna</taxon>
    </lineage>
</organism>
<proteinExistence type="predicted"/>
<dbReference type="PROSITE" id="PS51257">
    <property type="entry name" value="PROKAR_LIPOPROTEIN"/>
    <property type="match status" value="1"/>
</dbReference>
<reference evidence="1 2" key="1">
    <citation type="submission" date="2019-07" db="EMBL/GenBank/DDBJ databases">
        <authorList>
            <person name="Divens A.M."/>
            <person name="Garlena R.A."/>
            <person name="Russell D.A."/>
            <person name="Pope W.H."/>
            <person name="Jacobs-Sera D."/>
            <person name="Hatfull G.F."/>
        </authorList>
    </citation>
    <scope>NUCLEOTIDE SEQUENCE [LARGE SCALE GENOMIC DNA]</scope>
</reference>
<evidence type="ECO:0008006" key="3">
    <source>
        <dbReference type="Google" id="ProtNLM"/>
    </source>
</evidence>
<dbReference type="Proteomes" id="UP000326803">
    <property type="component" value="Segment"/>
</dbReference>
<gene>
    <name evidence="1" type="primary">59</name>
    <name evidence="1" type="ORF">PBI_YUNA_59</name>
</gene>
<dbReference type="EMBL" id="MN234176">
    <property type="protein sequence ID" value="QFG09441.1"/>
    <property type="molecule type" value="Genomic_DNA"/>
</dbReference>